<organism evidence="1">
    <name type="scientific">Rhizophora mucronata</name>
    <name type="common">Asiatic mangrove</name>
    <dbReference type="NCBI Taxonomy" id="61149"/>
    <lineage>
        <taxon>Eukaryota</taxon>
        <taxon>Viridiplantae</taxon>
        <taxon>Streptophyta</taxon>
        <taxon>Embryophyta</taxon>
        <taxon>Tracheophyta</taxon>
        <taxon>Spermatophyta</taxon>
        <taxon>Magnoliopsida</taxon>
        <taxon>eudicotyledons</taxon>
        <taxon>Gunneridae</taxon>
        <taxon>Pentapetalae</taxon>
        <taxon>rosids</taxon>
        <taxon>fabids</taxon>
        <taxon>Malpighiales</taxon>
        <taxon>Rhizophoraceae</taxon>
        <taxon>Rhizophora</taxon>
    </lineage>
</organism>
<protein>
    <submittedName>
        <fullName evidence="1">Uncharacterized protein</fullName>
    </submittedName>
</protein>
<dbReference type="EMBL" id="GGEC01056418">
    <property type="protein sequence ID" value="MBX36902.1"/>
    <property type="molecule type" value="Transcribed_RNA"/>
</dbReference>
<reference evidence="1" key="1">
    <citation type="submission" date="2018-02" db="EMBL/GenBank/DDBJ databases">
        <title>Rhizophora mucronata_Transcriptome.</title>
        <authorList>
            <person name="Meera S.P."/>
            <person name="Sreeshan A."/>
            <person name="Augustine A."/>
        </authorList>
    </citation>
    <scope>NUCLEOTIDE SEQUENCE</scope>
    <source>
        <tissue evidence="1">Leaf</tissue>
    </source>
</reference>
<evidence type="ECO:0000313" key="1">
    <source>
        <dbReference type="EMBL" id="MBX36902.1"/>
    </source>
</evidence>
<sequence length="153" mass="17457">MLLPLYTQPDPETFHPSHFQIEKANSVTSNACAVYESSCNLFSSVIVKQMAPDALIISIEATQVMSTLFSNIPKLLMSIFNISGYFHIFEVHTLFKLPVLKTWTCHDYLKTSIPRDIYTMHYPARSCINSNANQNQDSPWMNIANFKSSHYLC</sequence>
<proteinExistence type="predicted"/>
<dbReference type="AlphaFoldDB" id="A0A2P2N351"/>
<name>A0A2P2N351_RHIMU</name>
<accession>A0A2P2N351</accession>